<comment type="caution">
    <text evidence="2">The sequence shown here is derived from an EMBL/GenBank/DDBJ whole genome shotgun (WGS) entry which is preliminary data.</text>
</comment>
<dbReference type="EMBL" id="BAAANB010000021">
    <property type="protein sequence ID" value="GAA2035487.1"/>
    <property type="molecule type" value="Genomic_DNA"/>
</dbReference>
<reference evidence="2 3" key="1">
    <citation type="journal article" date="2019" name="Int. J. Syst. Evol. Microbiol.">
        <title>The Global Catalogue of Microorganisms (GCM) 10K type strain sequencing project: providing services to taxonomists for standard genome sequencing and annotation.</title>
        <authorList>
            <consortium name="The Broad Institute Genomics Platform"/>
            <consortium name="The Broad Institute Genome Sequencing Center for Infectious Disease"/>
            <person name="Wu L."/>
            <person name="Ma J."/>
        </authorList>
    </citation>
    <scope>NUCLEOTIDE SEQUENCE [LARGE SCALE GENOMIC DNA]</scope>
    <source>
        <strain evidence="2 3">JCM 14283</strain>
    </source>
</reference>
<protein>
    <submittedName>
        <fullName evidence="2">NAD(P)H-binding protein</fullName>
    </submittedName>
</protein>
<dbReference type="InterPro" id="IPR036291">
    <property type="entry name" value="NAD(P)-bd_dom_sf"/>
</dbReference>
<organism evidence="2 3">
    <name type="scientific">Terrabacter terrae</name>
    <dbReference type="NCBI Taxonomy" id="318434"/>
    <lineage>
        <taxon>Bacteria</taxon>
        <taxon>Bacillati</taxon>
        <taxon>Actinomycetota</taxon>
        <taxon>Actinomycetes</taxon>
        <taxon>Micrococcales</taxon>
        <taxon>Intrasporangiaceae</taxon>
        <taxon>Terrabacter</taxon>
    </lineage>
</organism>
<dbReference type="Gene3D" id="3.40.50.720">
    <property type="entry name" value="NAD(P)-binding Rossmann-like Domain"/>
    <property type="match status" value="1"/>
</dbReference>
<keyword evidence="3" id="KW-1185">Reference proteome</keyword>
<evidence type="ECO:0000313" key="2">
    <source>
        <dbReference type="EMBL" id="GAA2035487.1"/>
    </source>
</evidence>
<dbReference type="InterPro" id="IPR051207">
    <property type="entry name" value="ComplexI_NDUFA9_subunit"/>
</dbReference>
<dbReference type="PANTHER" id="PTHR12126:SF11">
    <property type="entry name" value="NADH DEHYDROGENASE [UBIQUINONE] 1 ALPHA SUBCOMPLEX SUBUNIT 9, MITOCHONDRIAL"/>
    <property type="match status" value="1"/>
</dbReference>
<gene>
    <name evidence="2" type="ORF">GCM10009740_28060</name>
</gene>
<evidence type="ECO:0000313" key="3">
    <source>
        <dbReference type="Proteomes" id="UP001501285"/>
    </source>
</evidence>
<dbReference type="SUPFAM" id="SSF51735">
    <property type="entry name" value="NAD(P)-binding Rossmann-fold domains"/>
    <property type="match status" value="1"/>
</dbReference>
<dbReference type="Pfam" id="PF04321">
    <property type="entry name" value="RmlD_sub_bind"/>
    <property type="match status" value="1"/>
</dbReference>
<name>A0ABN2UFA3_9MICO</name>
<proteinExistence type="predicted"/>
<sequence>MAMRIVVTGGMGDLGSRVVRLLVAQGHEAVAASRRTGLDLTTGAGLEPVVAGADAVVHCADDPSRGDFVTVYGTRRLADAAAARGVHLVHVSIVGIDDHPMAYYRRKLRAEQAVAAAGGPATVLRATQFHSLAAFFGRTLTKGPVTFTIGDMAFQPVDTDFVATRLAEVATGPRPAAYVRARDLAGPDVLPLVELARLVRAHRGASAPHAVHVPPVGRLLHAFAESRNVPVPGAAHVGGRTFAEWLATQPARLTGH</sequence>
<dbReference type="PANTHER" id="PTHR12126">
    <property type="entry name" value="NADH-UBIQUINONE OXIDOREDUCTASE 39 KDA SUBUNIT-RELATED"/>
    <property type="match status" value="1"/>
</dbReference>
<dbReference type="Proteomes" id="UP001501285">
    <property type="component" value="Unassembled WGS sequence"/>
</dbReference>
<feature type="domain" description="RmlD-like substrate binding" evidence="1">
    <location>
        <begin position="3"/>
        <end position="174"/>
    </location>
</feature>
<dbReference type="InterPro" id="IPR029903">
    <property type="entry name" value="RmlD-like-bd"/>
</dbReference>
<evidence type="ECO:0000259" key="1">
    <source>
        <dbReference type="Pfam" id="PF04321"/>
    </source>
</evidence>
<accession>A0ABN2UFA3</accession>